<accession>A0A2Z6EXJ5</accession>
<dbReference type="KEGG" id="mcys:MCB1EB_2022"/>
<reference evidence="2 3" key="1">
    <citation type="journal article" date="2018" name="Microbes Environ.">
        <title>Comparative Genomic Insights into Endofungal Lifestyles of Two Bacterial Endosymbionts, Mycoavidus cysteinexigens and Burkholderia rhizoxinica.</title>
        <authorList>
            <person name="Sharmin D."/>
            <person name="Guo Y."/>
            <person name="Nishizawa T."/>
            <person name="Ohshima S."/>
            <person name="Sato Y."/>
            <person name="Takashima Y."/>
            <person name="Narisawa K."/>
            <person name="Ohta H."/>
        </authorList>
    </citation>
    <scope>NUCLEOTIDE SEQUENCE [LARGE SCALE GENOMIC DNA]</scope>
    <source>
        <strain evidence="2 3">B1-EB</strain>
    </source>
</reference>
<proteinExistence type="predicted"/>
<evidence type="ECO:0000313" key="2">
    <source>
        <dbReference type="EMBL" id="BBE10183.1"/>
    </source>
</evidence>
<evidence type="ECO:0000256" key="1">
    <source>
        <dbReference type="SAM" id="MobiDB-lite"/>
    </source>
</evidence>
<sequence length="359" mass="40410">MKTTWLPTKGLASSSETKSSNPGKSSGILKNAKLTYKPDLKINSSSKKIQKTKNIGNMNFEFHNGTHGKKKAEQMRLKNKYHVLVSGKTHQSEHPIGCNVLLAGLPRYGTPRFKQEFSENGKWTQLAKQNNPLNWKADLEKLKETIRDIENFAPAYQEVLTAHNVDKTYLGFVYHIGTGMHGSETDQNPETSSRAYRECLTIYLHNNQPGEAIAFNQKLYANTTYYQYAVNAPSNGFTIPVQQANNSYLQMLTLTKTIPYLNEEGNVQIATLSTQGKLHAFEARAMMLKAGAYPNLEERKRFFKLVTYTSTSQEGIFSRKEAPTKAESTPIAVQTNGQAVLKKEHDDYLRMWNLGSGDN</sequence>
<evidence type="ECO:0000313" key="3">
    <source>
        <dbReference type="Proteomes" id="UP000282597"/>
    </source>
</evidence>
<dbReference type="EMBL" id="AP018150">
    <property type="protein sequence ID" value="BBE10183.1"/>
    <property type="molecule type" value="Genomic_DNA"/>
</dbReference>
<feature type="compositionally biased region" description="Polar residues" evidence="1">
    <location>
        <begin position="1"/>
        <end position="24"/>
    </location>
</feature>
<name>A0A2Z6EXJ5_9BURK</name>
<dbReference type="AlphaFoldDB" id="A0A2Z6EXJ5"/>
<protein>
    <submittedName>
        <fullName evidence="2">Uncharacterized protein</fullName>
    </submittedName>
</protein>
<keyword evidence="3" id="KW-1185">Reference proteome</keyword>
<gene>
    <name evidence="2" type="ORF">MCB1EB_2022</name>
</gene>
<feature type="region of interest" description="Disordered" evidence="1">
    <location>
        <begin position="1"/>
        <end position="30"/>
    </location>
</feature>
<dbReference type="Proteomes" id="UP000282597">
    <property type="component" value="Chromosome"/>
</dbReference>
<organism evidence="2 3">
    <name type="scientific">Mycoavidus cysteinexigens</name>
    <dbReference type="NCBI Taxonomy" id="1553431"/>
    <lineage>
        <taxon>Bacteria</taxon>
        <taxon>Pseudomonadati</taxon>
        <taxon>Pseudomonadota</taxon>
        <taxon>Betaproteobacteria</taxon>
        <taxon>Burkholderiales</taxon>
        <taxon>Burkholderiaceae</taxon>
        <taxon>Mycoavidus</taxon>
    </lineage>
</organism>
<dbReference type="RefSeq" id="WP_045364534.1">
    <property type="nucleotide sequence ID" value="NZ_AP018150.1"/>
</dbReference>